<feature type="non-terminal residue" evidence="1">
    <location>
        <position position="77"/>
    </location>
</feature>
<evidence type="ECO:0000313" key="2">
    <source>
        <dbReference type="Proteomes" id="UP000765509"/>
    </source>
</evidence>
<comment type="caution">
    <text evidence="1">The sequence shown here is derived from an EMBL/GenBank/DDBJ whole genome shotgun (WGS) entry which is preliminary data.</text>
</comment>
<gene>
    <name evidence="1" type="ORF">O181_129799</name>
</gene>
<dbReference type="EMBL" id="AVOT02136890">
    <property type="protein sequence ID" value="MBW0590084.1"/>
    <property type="molecule type" value="Genomic_DNA"/>
</dbReference>
<organism evidence="1 2">
    <name type="scientific">Austropuccinia psidii MF-1</name>
    <dbReference type="NCBI Taxonomy" id="1389203"/>
    <lineage>
        <taxon>Eukaryota</taxon>
        <taxon>Fungi</taxon>
        <taxon>Dikarya</taxon>
        <taxon>Basidiomycota</taxon>
        <taxon>Pucciniomycotina</taxon>
        <taxon>Pucciniomycetes</taxon>
        <taxon>Pucciniales</taxon>
        <taxon>Sphaerophragmiaceae</taxon>
        <taxon>Austropuccinia</taxon>
    </lineage>
</organism>
<sequence length="77" mass="8610">MGQITKEVSPRDNSRVPEFKAPSIKAADSFDGTQAHKLRGFIQYCQLIVHNDLANFFSDRNKVLYSTSFLTGVGTPF</sequence>
<accession>A0A9Q3KZR4</accession>
<proteinExistence type="predicted"/>
<name>A0A9Q3KZR4_9BASI</name>
<keyword evidence="2" id="KW-1185">Reference proteome</keyword>
<reference evidence="1" key="1">
    <citation type="submission" date="2021-03" db="EMBL/GenBank/DDBJ databases">
        <title>Draft genome sequence of rust myrtle Austropuccinia psidii MF-1, a brazilian biotype.</title>
        <authorList>
            <person name="Quecine M.C."/>
            <person name="Pachon D.M.R."/>
            <person name="Bonatelli M.L."/>
            <person name="Correr F.H."/>
            <person name="Franceschini L.M."/>
            <person name="Leite T.F."/>
            <person name="Margarido G.R.A."/>
            <person name="Almeida C.A."/>
            <person name="Ferrarezi J.A."/>
            <person name="Labate C.A."/>
        </authorList>
    </citation>
    <scope>NUCLEOTIDE SEQUENCE</scope>
    <source>
        <strain evidence="1">MF-1</strain>
    </source>
</reference>
<dbReference type="AlphaFoldDB" id="A0A9Q3KZR4"/>
<protein>
    <submittedName>
        <fullName evidence="1">Uncharacterized protein</fullName>
    </submittedName>
</protein>
<dbReference type="OrthoDB" id="2266810at2759"/>
<evidence type="ECO:0000313" key="1">
    <source>
        <dbReference type="EMBL" id="MBW0590084.1"/>
    </source>
</evidence>
<dbReference type="Proteomes" id="UP000765509">
    <property type="component" value="Unassembled WGS sequence"/>
</dbReference>